<evidence type="ECO:0000256" key="6">
    <source>
        <dbReference type="ARBA" id="ARBA00022490"/>
    </source>
</evidence>
<sequence length="571" mass="63214">MDIHESESPWGDEPSQSTTSRQSESSTNTTITSTHATTHESLAAPQSPARRGPRAHRKISAQVTKLEAVDDTTDPLGPLGESSIIAEAPTPPLKESVGARNVSNAQPSTGTPIDQSDEQQRTGNPPPVQFPGVEGPQQKRQTQPSISVEQAAKPTFNITVGDPHKVGDLTSSHIVYQIRTKTTSKAYRRPEFEVSRRYRDFLWIYNQLHNNNPGVVVPPPPEKQAVGRFDTNFVESRRAALERMVNKIAAHPILQHDADLKIFLESETFGIDVKNKENREPDLGQSKGMFGSLGLSVGGGGKFVEHDDWFHDRKIYLDALESQLKALMKAIDTVVAQRKGLAEAAGDFSSSLHALATVELSSSLSGPLEGLSDLQLRIRELYERQAQQDILTLGITIDEYIRIIGSIKTSFAQRQKSFHSWHAAEAELLKRRNTQEKILRQGKSQQDRINQINADVADAERKVHQSRLLFEDMGRLMRNELERFEKEKVEDFKSGVETFLEGAVEAQKELIELWESFLLQLDAGEDGNPLYPPENRGAEETAVPTSEAAPQDADEERAAAVAAAVAAEETQ</sequence>
<dbReference type="PANTHER" id="PTHR10555">
    <property type="entry name" value="SORTING NEXIN"/>
    <property type="match status" value="1"/>
</dbReference>
<evidence type="ECO:0000256" key="4">
    <source>
        <dbReference type="ARBA" id="ARBA00010883"/>
    </source>
</evidence>
<organism evidence="13 14">
    <name type="scientific">Talaromyces atroroseus</name>
    <dbReference type="NCBI Taxonomy" id="1441469"/>
    <lineage>
        <taxon>Eukaryota</taxon>
        <taxon>Fungi</taxon>
        <taxon>Dikarya</taxon>
        <taxon>Ascomycota</taxon>
        <taxon>Pezizomycotina</taxon>
        <taxon>Eurotiomycetes</taxon>
        <taxon>Eurotiomycetidae</taxon>
        <taxon>Eurotiales</taxon>
        <taxon>Trichocomaceae</taxon>
        <taxon>Talaromyces</taxon>
        <taxon>Talaromyces sect. Trachyspermi</taxon>
    </lineage>
</organism>
<keyword evidence="6" id="KW-0963">Cytoplasm</keyword>
<dbReference type="AlphaFoldDB" id="A0A225AZ26"/>
<name>A0A225AZ26_TALAT</name>
<dbReference type="Gene3D" id="3.30.1520.10">
    <property type="entry name" value="Phox-like domain"/>
    <property type="match status" value="1"/>
</dbReference>
<dbReference type="FunFam" id="1.20.1270.60:FF:000022">
    <property type="entry name" value="Sorting nexin 3 protein"/>
    <property type="match status" value="1"/>
</dbReference>
<feature type="region of interest" description="Disordered" evidence="11">
    <location>
        <begin position="525"/>
        <end position="571"/>
    </location>
</feature>
<reference evidence="13 14" key="1">
    <citation type="submission" date="2015-06" db="EMBL/GenBank/DDBJ databases">
        <title>Talaromyces atroroseus IBT 11181 draft genome.</title>
        <authorList>
            <person name="Rasmussen K.B."/>
            <person name="Rasmussen S."/>
            <person name="Petersen B."/>
            <person name="Sicheritz-Ponten T."/>
            <person name="Mortensen U.H."/>
            <person name="Thrane U."/>
        </authorList>
    </citation>
    <scope>NUCLEOTIDE SEQUENCE [LARGE SCALE GENOMIC DNA]</scope>
    <source>
        <strain evidence="13 14">IBT 11181</strain>
    </source>
</reference>
<dbReference type="GO" id="GO:0045053">
    <property type="term" value="P:protein retention in Golgi apparatus"/>
    <property type="evidence" value="ECO:0007669"/>
    <property type="project" value="TreeGrafter"/>
</dbReference>
<evidence type="ECO:0000256" key="11">
    <source>
        <dbReference type="SAM" id="MobiDB-lite"/>
    </source>
</evidence>
<dbReference type="GO" id="GO:0015031">
    <property type="term" value="P:protein transport"/>
    <property type="evidence" value="ECO:0007669"/>
    <property type="project" value="UniProtKB-KW"/>
</dbReference>
<dbReference type="Pfam" id="PF00787">
    <property type="entry name" value="PX"/>
    <property type="match status" value="1"/>
</dbReference>
<keyword evidence="5" id="KW-0813">Transport</keyword>
<feature type="compositionally biased region" description="Low complexity" evidence="11">
    <location>
        <begin position="15"/>
        <end position="41"/>
    </location>
</feature>
<dbReference type="InterPro" id="IPR027267">
    <property type="entry name" value="AH/BAR_dom_sf"/>
</dbReference>
<dbReference type="SUPFAM" id="SSF64268">
    <property type="entry name" value="PX domain"/>
    <property type="match status" value="1"/>
</dbReference>
<dbReference type="FunFam" id="3.30.1520.10:FF:000013">
    <property type="entry name" value="Putative Sorting nexin 3"/>
    <property type="match status" value="1"/>
</dbReference>
<evidence type="ECO:0000313" key="14">
    <source>
        <dbReference type="Proteomes" id="UP000214365"/>
    </source>
</evidence>
<dbReference type="InterPro" id="IPR036871">
    <property type="entry name" value="PX_dom_sf"/>
</dbReference>
<dbReference type="SMART" id="SM00312">
    <property type="entry name" value="PX"/>
    <property type="match status" value="1"/>
</dbReference>
<feature type="domain" description="PX" evidence="12">
    <location>
        <begin position="154"/>
        <end position="270"/>
    </location>
</feature>
<evidence type="ECO:0000256" key="9">
    <source>
        <dbReference type="ARBA" id="ARBA00023034"/>
    </source>
</evidence>
<protein>
    <recommendedName>
        <fullName evidence="12">PX domain-containing protein</fullName>
    </recommendedName>
</protein>
<dbReference type="RefSeq" id="XP_020120337.1">
    <property type="nucleotide sequence ID" value="XM_020267146.1"/>
</dbReference>
<feature type="region of interest" description="Disordered" evidence="11">
    <location>
        <begin position="1"/>
        <end position="159"/>
    </location>
</feature>
<keyword evidence="14" id="KW-1185">Reference proteome</keyword>
<evidence type="ECO:0000256" key="1">
    <source>
        <dbReference type="ARBA" id="ARBA00004287"/>
    </source>
</evidence>
<dbReference type="Proteomes" id="UP000214365">
    <property type="component" value="Unassembled WGS sequence"/>
</dbReference>
<dbReference type="CDD" id="cd07627">
    <property type="entry name" value="BAR_Vps5p"/>
    <property type="match status" value="1"/>
</dbReference>
<evidence type="ECO:0000256" key="2">
    <source>
        <dbReference type="ARBA" id="ARBA00004496"/>
    </source>
</evidence>
<dbReference type="GO" id="GO:0005829">
    <property type="term" value="C:cytosol"/>
    <property type="evidence" value="ECO:0007669"/>
    <property type="project" value="GOC"/>
</dbReference>
<dbReference type="PANTHER" id="PTHR10555:SF170">
    <property type="entry name" value="FI18122P1"/>
    <property type="match status" value="1"/>
</dbReference>
<dbReference type="STRING" id="1441469.A0A225AZ26"/>
<dbReference type="Gene3D" id="1.20.1270.60">
    <property type="entry name" value="Arfaptin homology (AH) domain/BAR domain"/>
    <property type="match status" value="1"/>
</dbReference>
<evidence type="ECO:0000256" key="10">
    <source>
        <dbReference type="ARBA" id="ARBA00023136"/>
    </source>
</evidence>
<feature type="compositionally biased region" description="Polar residues" evidence="11">
    <location>
        <begin position="138"/>
        <end position="148"/>
    </location>
</feature>
<dbReference type="PROSITE" id="PS50195">
    <property type="entry name" value="PX"/>
    <property type="match status" value="1"/>
</dbReference>
<dbReference type="GeneID" id="31004589"/>
<evidence type="ECO:0000259" key="12">
    <source>
        <dbReference type="PROSITE" id="PS50195"/>
    </source>
</evidence>
<comment type="caution">
    <text evidence="13">The sequence shown here is derived from an EMBL/GenBank/DDBJ whole genome shotgun (WGS) entry which is preliminary data.</text>
</comment>
<dbReference type="GO" id="GO:0005794">
    <property type="term" value="C:Golgi apparatus"/>
    <property type="evidence" value="ECO:0007669"/>
    <property type="project" value="UniProtKB-SubCell"/>
</dbReference>
<dbReference type="GO" id="GO:0005768">
    <property type="term" value="C:endosome"/>
    <property type="evidence" value="ECO:0007669"/>
    <property type="project" value="UniProtKB-ARBA"/>
</dbReference>
<evidence type="ECO:0000256" key="5">
    <source>
        <dbReference type="ARBA" id="ARBA00022448"/>
    </source>
</evidence>
<dbReference type="GO" id="GO:0035091">
    <property type="term" value="F:phosphatidylinositol binding"/>
    <property type="evidence" value="ECO:0007669"/>
    <property type="project" value="InterPro"/>
</dbReference>
<dbReference type="InterPro" id="IPR035803">
    <property type="entry name" value="BAR_Vps5"/>
</dbReference>
<evidence type="ECO:0000256" key="7">
    <source>
        <dbReference type="ARBA" id="ARBA00022553"/>
    </source>
</evidence>
<dbReference type="OrthoDB" id="271164at2759"/>
<dbReference type="InterPro" id="IPR001683">
    <property type="entry name" value="PX_dom"/>
</dbReference>
<dbReference type="Pfam" id="PF09325">
    <property type="entry name" value="Vps5"/>
    <property type="match status" value="1"/>
</dbReference>
<gene>
    <name evidence="13" type="ORF">UA08_04834</name>
</gene>
<comment type="similarity">
    <text evidence="4">Belongs to the sorting nexin family.</text>
</comment>
<feature type="compositionally biased region" description="Low complexity" evidence="11">
    <location>
        <begin position="559"/>
        <end position="571"/>
    </location>
</feature>
<dbReference type="InterPro" id="IPR015404">
    <property type="entry name" value="Vps5_C"/>
</dbReference>
<evidence type="ECO:0000256" key="3">
    <source>
        <dbReference type="ARBA" id="ARBA00004555"/>
    </source>
</evidence>
<proteinExistence type="inferred from homology"/>
<keyword evidence="7" id="KW-0597">Phosphoprotein</keyword>
<dbReference type="SUPFAM" id="SSF103657">
    <property type="entry name" value="BAR/IMD domain-like"/>
    <property type="match status" value="1"/>
</dbReference>
<comment type="subcellular location">
    <subcellularLocation>
        <location evidence="2">Cytoplasm</location>
    </subcellularLocation>
    <subcellularLocation>
        <location evidence="3">Golgi apparatus</location>
    </subcellularLocation>
    <subcellularLocation>
        <location evidence="1">Membrane</location>
        <topology evidence="1">Peripheral membrane protein</topology>
        <orientation evidence="1">Cytoplasmic side</orientation>
    </subcellularLocation>
</comment>
<evidence type="ECO:0000313" key="13">
    <source>
        <dbReference type="EMBL" id="OKL60216.1"/>
    </source>
</evidence>
<keyword evidence="8" id="KW-0653">Protein transport</keyword>
<dbReference type="GO" id="GO:0042147">
    <property type="term" value="P:retrograde transport, endosome to Golgi"/>
    <property type="evidence" value="ECO:0007669"/>
    <property type="project" value="TreeGrafter"/>
</dbReference>
<feature type="compositionally biased region" description="Polar residues" evidence="11">
    <location>
        <begin position="101"/>
        <end position="114"/>
    </location>
</feature>
<dbReference type="GO" id="GO:0030904">
    <property type="term" value="C:retromer complex"/>
    <property type="evidence" value="ECO:0007669"/>
    <property type="project" value="UniProtKB-ARBA"/>
</dbReference>
<keyword evidence="10" id="KW-0472">Membrane</keyword>
<dbReference type="EMBL" id="LFMY01000006">
    <property type="protein sequence ID" value="OKL60216.1"/>
    <property type="molecule type" value="Genomic_DNA"/>
</dbReference>
<accession>A0A225AZ26</accession>
<evidence type="ECO:0000256" key="8">
    <source>
        <dbReference type="ARBA" id="ARBA00022927"/>
    </source>
</evidence>
<keyword evidence="9" id="KW-0333">Golgi apparatus</keyword>